<dbReference type="InterPro" id="IPR023213">
    <property type="entry name" value="CAT-like_dom_sf"/>
</dbReference>
<evidence type="ECO:0000313" key="2">
    <source>
        <dbReference type="EMBL" id="GAA0929221.1"/>
    </source>
</evidence>
<dbReference type="SUPFAM" id="SSF52777">
    <property type="entry name" value="CoA-dependent acyltransferases"/>
    <property type="match status" value="2"/>
</dbReference>
<evidence type="ECO:0000259" key="1">
    <source>
        <dbReference type="Pfam" id="PF00668"/>
    </source>
</evidence>
<keyword evidence="3" id="KW-1185">Reference proteome</keyword>
<accession>A0ABN1PJQ2</accession>
<name>A0ABN1PJQ2_9ACTN</name>
<protein>
    <recommendedName>
        <fullName evidence="1">Condensation domain-containing protein</fullName>
    </recommendedName>
</protein>
<dbReference type="Proteomes" id="UP001500542">
    <property type="component" value="Unassembled WGS sequence"/>
</dbReference>
<dbReference type="InterPro" id="IPR001242">
    <property type="entry name" value="Condensation_dom"/>
</dbReference>
<dbReference type="PANTHER" id="PTHR45527">
    <property type="entry name" value="NONRIBOSOMAL PEPTIDE SYNTHETASE"/>
    <property type="match status" value="1"/>
</dbReference>
<dbReference type="Gene3D" id="3.30.559.30">
    <property type="entry name" value="Nonribosomal peptide synthetase, condensation domain"/>
    <property type="match status" value="1"/>
</dbReference>
<evidence type="ECO:0000313" key="3">
    <source>
        <dbReference type="Proteomes" id="UP001500542"/>
    </source>
</evidence>
<dbReference type="Gene3D" id="3.30.559.10">
    <property type="entry name" value="Chloramphenicol acetyltransferase-like domain"/>
    <property type="match status" value="1"/>
</dbReference>
<comment type="caution">
    <text evidence="2">The sequence shown here is derived from an EMBL/GenBank/DDBJ whole genome shotgun (WGS) entry which is preliminary data.</text>
</comment>
<dbReference type="PANTHER" id="PTHR45527:SF1">
    <property type="entry name" value="FATTY ACID SYNTHASE"/>
    <property type="match status" value="1"/>
</dbReference>
<dbReference type="Pfam" id="PF00668">
    <property type="entry name" value="Condensation"/>
    <property type="match status" value="1"/>
</dbReference>
<proteinExistence type="predicted"/>
<organism evidence="2 3">
    <name type="scientific">Kribbella koreensis</name>
    <dbReference type="NCBI Taxonomy" id="57909"/>
    <lineage>
        <taxon>Bacteria</taxon>
        <taxon>Bacillati</taxon>
        <taxon>Actinomycetota</taxon>
        <taxon>Actinomycetes</taxon>
        <taxon>Propionibacteriales</taxon>
        <taxon>Kribbellaceae</taxon>
        <taxon>Kribbella</taxon>
    </lineage>
</organism>
<sequence length="436" mass="47927">MRVPLSFPQHLLRFFDVLHPGQATGPAFVISAAYRVSGSVDEELLRASVTELIGRHDALRATLHGGDGMPWQEIHEPGVGRFESIDLTERGGDVGGDPDDFLDSLDTRDHPGDRSPLLWVYYAKVAPADGVLALVAHHSAADAWSMDLLVRDLATCYAARIEGRLPQPVAASTYAEFAVDDQARRDSPRAARALDYWSAKLAEVDVTSLPSDRPREPKDDGIRGQLRFDIDPALAERLAETARRARCSPFMVHLTAYLLTLRELTGATDLTVPTLTAGRGRPELDQTVGFFLNALLLRTDLSTAKDAGEALAEVRRTCLDAYRNELPVLRLLEEVPDAGLLLADESFVLMPFQHIPLGRRQPRAFGPAATYESFDRRPGSRPHGVAVPLDGLWTIDERPGGLLTGKISYTPAMFDASTLESHVDAYLNQLHKLAWT</sequence>
<reference evidence="2 3" key="1">
    <citation type="journal article" date="2019" name="Int. J. Syst. Evol. Microbiol.">
        <title>The Global Catalogue of Microorganisms (GCM) 10K type strain sequencing project: providing services to taxonomists for standard genome sequencing and annotation.</title>
        <authorList>
            <consortium name="The Broad Institute Genomics Platform"/>
            <consortium name="The Broad Institute Genome Sequencing Center for Infectious Disease"/>
            <person name="Wu L."/>
            <person name="Ma J."/>
        </authorList>
    </citation>
    <scope>NUCLEOTIDE SEQUENCE [LARGE SCALE GENOMIC DNA]</scope>
    <source>
        <strain evidence="2 3">JCM 10977</strain>
    </source>
</reference>
<gene>
    <name evidence="2" type="ORF">GCM10009554_11410</name>
</gene>
<dbReference type="EMBL" id="BAAAHK010000003">
    <property type="protein sequence ID" value="GAA0929221.1"/>
    <property type="molecule type" value="Genomic_DNA"/>
</dbReference>
<feature type="domain" description="Condensation" evidence="1">
    <location>
        <begin position="3"/>
        <end position="361"/>
    </location>
</feature>
<dbReference type="RefSeq" id="WP_343965510.1">
    <property type="nucleotide sequence ID" value="NZ_BAAAHK010000003.1"/>
</dbReference>